<dbReference type="SUPFAM" id="SSF52540">
    <property type="entry name" value="P-loop containing nucleoside triphosphate hydrolases"/>
    <property type="match status" value="1"/>
</dbReference>
<gene>
    <name evidence="1" type="ORF">C1I63_13485</name>
</gene>
<reference evidence="1 2" key="1">
    <citation type="submission" date="2018-03" db="EMBL/GenBank/DDBJ databases">
        <title>Bacteriophage NCPPB3778 and a type I-E CRISPR drive the evolution of the US Biological Select Agent, Rathayibacter toxicus.</title>
        <authorList>
            <person name="Davis E.W.II."/>
            <person name="Tabima J.F."/>
            <person name="Weisberg A.J."/>
            <person name="Dantas Lopes L."/>
            <person name="Wiseman M.S."/>
            <person name="Wiseman M.S."/>
            <person name="Pupko T."/>
            <person name="Belcher M.S."/>
            <person name="Sechler A.J."/>
            <person name="Tancos M.A."/>
            <person name="Schroeder B.K."/>
            <person name="Murray T.D."/>
            <person name="Luster D.G."/>
            <person name="Schneider W.L."/>
            <person name="Rogers E."/>
            <person name="Andreote F.D."/>
            <person name="Grunwald N.J."/>
            <person name="Putnam M.L."/>
            <person name="Chang J.H."/>
        </authorList>
    </citation>
    <scope>NUCLEOTIDE SEQUENCE [LARGE SCALE GENOMIC DNA]</scope>
    <source>
        <strain evidence="1 2">DSM 15933</strain>
    </source>
</reference>
<protein>
    <submittedName>
        <fullName evidence="1">Uncharacterized protein</fullName>
    </submittedName>
</protein>
<proteinExistence type="predicted"/>
<dbReference type="AlphaFoldDB" id="A0A2T4UZ41"/>
<organism evidence="1 2">
    <name type="scientific">Rathayibacter caricis DSM 15933</name>
    <dbReference type="NCBI Taxonomy" id="1328867"/>
    <lineage>
        <taxon>Bacteria</taxon>
        <taxon>Bacillati</taxon>
        <taxon>Actinomycetota</taxon>
        <taxon>Actinomycetes</taxon>
        <taxon>Micrococcales</taxon>
        <taxon>Microbacteriaceae</taxon>
        <taxon>Rathayibacter</taxon>
    </lineage>
</organism>
<dbReference type="EMBL" id="PZPL01000001">
    <property type="protein sequence ID" value="PTL74787.1"/>
    <property type="molecule type" value="Genomic_DNA"/>
</dbReference>
<keyword evidence="2" id="KW-1185">Reference proteome</keyword>
<dbReference type="InterPro" id="IPR027417">
    <property type="entry name" value="P-loop_NTPase"/>
</dbReference>
<comment type="caution">
    <text evidence="1">The sequence shown here is derived from an EMBL/GenBank/DDBJ whole genome shotgun (WGS) entry which is preliminary data.</text>
</comment>
<sequence length="171" mass="18744">MVDRRARTVLVDGPSGSGKSTFAVDLLARVRAAAGAPEAALVRMDDLYPGWSGLDRAATEVTRDLVRPHALHGAGRWRPWNWASGTSAGPVVVRCPLLVVEGCGAATAASRAVADLTIWIETGDVERRRRALARDGALFESHWDEWDEQFRRYRLRERPREGADVVLDTGA</sequence>
<accession>A0A2T4UZ41</accession>
<evidence type="ECO:0000313" key="1">
    <source>
        <dbReference type="EMBL" id="PTL74787.1"/>
    </source>
</evidence>
<evidence type="ECO:0000313" key="2">
    <source>
        <dbReference type="Proteomes" id="UP000241085"/>
    </source>
</evidence>
<dbReference type="Proteomes" id="UP000241085">
    <property type="component" value="Unassembled WGS sequence"/>
</dbReference>
<name>A0A2T4UZ41_9MICO</name>
<dbReference type="Gene3D" id="3.40.50.300">
    <property type="entry name" value="P-loop containing nucleotide triphosphate hydrolases"/>
    <property type="match status" value="1"/>
</dbReference>